<feature type="domain" description="Heterokaryon incompatibility" evidence="1">
    <location>
        <begin position="50"/>
        <end position="190"/>
    </location>
</feature>
<feature type="non-terminal residue" evidence="2">
    <location>
        <position position="298"/>
    </location>
</feature>
<dbReference type="Proteomes" id="UP000800235">
    <property type="component" value="Unassembled WGS sequence"/>
</dbReference>
<evidence type="ECO:0000313" key="2">
    <source>
        <dbReference type="EMBL" id="KAF2436237.1"/>
    </source>
</evidence>
<dbReference type="InterPro" id="IPR052895">
    <property type="entry name" value="HetReg/Transcr_Mod"/>
</dbReference>
<dbReference type="EMBL" id="MU007011">
    <property type="protein sequence ID" value="KAF2436237.1"/>
    <property type="molecule type" value="Genomic_DNA"/>
</dbReference>
<protein>
    <submittedName>
        <fullName evidence="2">HET-domain-containing protein</fullName>
    </submittedName>
</protein>
<comment type="caution">
    <text evidence="2">The sequence shown here is derived from an EMBL/GenBank/DDBJ whole genome shotgun (WGS) entry which is preliminary data.</text>
</comment>
<dbReference type="InterPro" id="IPR010730">
    <property type="entry name" value="HET"/>
</dbReference>
<gene>
    <name evidence="2" type="ORF">EJ08DRAFT_578884</name>
</gene>
<reference evidence="2" key="1">
    <citation type="journal article" date="2020" name="Stud. Mycol.">
        <title>101 Dothideomycetes genomes: a test case for predicting lifestyles and emergence of pathogens.</title>
        <authorList>
            <person name="Haridas S."/>
            <person name="Albert R."/>
            <person name="Binder M."/>
            <person name="Bloem J."/>
            <person name="Labutti K."/>
            <person name="Salamov A."/>
            <person name="Andreopoulos B."/>
            <person name="Baker S."/>
            <person name="Barry K."/>
            <person name="Bills G."/>
            <person name="Bluhm B."/>
            <person name="Cannon C."/>
            <person name="Castanera R."/>
            <person name="Culley D."/>
            <person name="Daum C."/>
            <person name="Ezra D."/>
            <person name="Gonzalez J."/>
            <person name="Henrissat B."/>
            <person name="Kuo A."/>
            <person name="Liang C."/>
            <person name="Lipzen A."/>
            <person name="Lutzoni F."/>
            <person name="Magnuson J."/>
            <person name="Mondo S."/>
            <person name="Nolan M."/>
            <person name="Ohm R."/>
            <person name="Pangilinan J."/>
            <person name="Park H.-J."/>
            <person name="Ramirez L."/>
            <person name="Alfaro M."/>
            <person name="Sun H."/>
            <person name="Tritt A."/>
            <person name="Yoshinaga Y."/>
            <person name="Zwiers L.-H."/>
            <person name="Turgeon B."/>
            <person name="Goodwin S."/>
            <person name="Spatafora J."/>
            <person name="Crous P."/>
            <person name="Grigoriev I."/>
        </authorList>
    </citation>
    <scope>NUCLEOTIDE SEQUENCE</scope>
    <source>
        <strain evidence="2">CBS 130266</strain>
    </source>
</reference>
<dbReference type="PANTHER" id="PTHR24148:SF64">
    <property type="entry name" value="HETEROKARYON INCOMPATIBILITY DOMAIN-CONTAINING PROTEIN"/>
    <property type="match status" value="1"/>
</dbReference>
<evidence type="ECO:0000313" key="3">
    <source>
        <dbReference type="Proteomes" id="UP000800235"/>
    </source>
</evidence>
<accession>A0A9P4U4R9</accession>
<dbReference type="AlphaFoldDB" id="A0A9P4U4R9"/>
<sequence length="298" mass="34792">MDWTLTYCHKAIDSARPHFRLLKLLPAEPLGNGLRCTLDTHSFPPENVEYEALSYTWGKGPKRFRLFVDDDTFAITQNLYNALRRLRHEYKIRTLWIDAICIDQSNSHEKNQQVQFMRDVFANASTVLIWLGESNPAIETMMACSEAQDFVCSRKYKWTDEARRGMSHLIPGALCLLTKDWFNRMWTMQEFLVAKDTRLLCGSGSMLWRSFREMLIPLQDTSPSMTFNGRTRLMEDNLDKKPFGRELYSIMKLEESRKLLDFVPPKGEEEQDVWSLDALLELTVTREATDPRDKIFAL</sequence>
<name>A0A9P4U4R9_9PEZI</name>
<dbReference type="Pfam" id="PF06985">
    <property type="entry name" value="HET"/>
    <property type="match status" value="1"/>
</dbReference>
<dbReference type="OrthoDB" id="3553147at2759"/>
<organism evidence="2 3">
    <name type="scientific">Tothia fuscella</name>
    <dbReference type="NCBI Taxonomy" id="1048955"/>
    <lineage>
        <taxon>Eukaryota</taxon>
        <taxon>Fungi</taxon>
        <taxon>Dikarya</taxon>
        <taxon>Ascomycota</taxon>
        <taxon>Pezizomycotina</taxon>
        <taxon>Dothideomycetes</taxon>
        <taxon>Pleosporomycetidae</taxon>
        <taxon>Venturiales</taxon>
        <taxon>Cylindrosympodiaceae</taxon>
        <taxon>Tothia</taxon>
    </lineage>
</organism>
<dbReference type="PANTHER" id="PTHR24148">
    <property type="entry name" value="ANKYRIN REPEAT DOMAIN-CONTAINING PROTEIN 39 HOMOLOG-RELATED"/>
    <property type="match status" value="1"/>
</dbReference>
<keyword evidence="3" id="KW-1185">Reference proteome</keyword>
<evidence type="ECO:0000259" key="1">
    <source>
        <dbReference type="Pfam" id="PF06985"/>
    </source>
</evidence>
<proteinExistence type="predicted"/>